<dbReference type="RefSeq" id="WP_033678227.1">
    <property type="nucleotide sequence ID" value="NZ_JOTM01000042.1"/>
</dbReference>
<dbReference type="eggNOG" id="ENOG5033PHQ">
    <property type="taxonomic scope" value="Bacteria"/>
</dbReference>
<comment type="caution">
    <text evidence="2">The sequence shown here is derived from an EMBL/GenBank/DDBJ whole genome shotgun (WGS) entry which is preliminary data.</text>
</comment>
<organism evidence="2 3">
    <name type="scientific">Bacillus gaemokensis</name>
    <dbReference type="NCBI Taxonomy" id="574375"/>
    <lineage>
        <taxon>Bacteria</taxon>
        <taxon>Bacillati</taxon>
        <taxon>Bacillota</taxon>
        <taxon>Bacilli</taxon>
        <taxon>Bacillales</taxon>
        <taxon>Bacillaceae</taxon>
        <taxon>Bacillus</taxon>
        <taxon>Bacillus cereus group</taxon>
    </lineage>
</organism>
<name>A0A073K662_9BACI</name>
<protein>
    <submittedName>
        <fullName evidence="2">MerR family transcriptional regulator</fullName>
    </submittedName>
</protein>
<keyword evidence="1" id="KW-1133">Transmembrane helix</keyword>
<dbReference type="EMBL" id="JOTM01000042">
    <property type="protein sequence ID" value="KEK22050.1"/>
    <property type="molecule type" value="Genomic_DNA"/>
</dbReference>
<dbReference type="AlphaFoldDB" id="A0A073K662"/>
<evidence type="ECO:0000313" key="2">
    <source>
        <dbReference type="EMBL" id="KEK22050.1"/>
    </source>
</evidence>
<proteinExistence type="predicted"/>
<keyword evidence="3" id="KW-1185">Reference proteome</keyword>
<dbReference type="Proteomes" id="UP000027778">
    <property type="component" value="Unassembled WGS sequence"/>
</dbReference>
<reference evidence="2 3" key="1">
    <citation type="submission" date="2014-06" db="EMBL/GenBank/DDBJ databases">
        <title>Draft genome sequence of Bacillus gaemokensis JCM 15801 (MCCC 1A00707).</title>
        <authorList>
            <person name="Lai Q."/>
            <person name="Liu Y."/>
            <person name="Shao Z."/>
        </authorList>
    </citation>
    <scope>NUCLEOTIDE SEQUENCE [LARGE SCALE GENOMIC DNA]</scope>
    <source>
        <strain evidence="2 3">JCM 15801</strain>
    </source>
</reference>
<evidence type="ECO:0000313" key="3">
    <source>
        <dbReference type="Proteomes" id="UP000027778"/>
    </source>
</evidence>
<keyword evidence="1" id="KW-0472">Membrane</keyword>
<dbReference type="STRING" id="574375.AZF08_21885"/>
<keyword evidence="1" id="KW-0812">Transmembrane</keyword>
<sequence length="192" mass="22632">MKDKRKVLFIVLAILVAGVTVFNIYLSKKSMSDGKEKQFKLSNELLTKQNEELKKRLDQVLPSAQEQQRRAYLSTAETFIQLSFHREKEGYNERKEKAKSIMGEELLQQFYPTDKYELGDTYKTKPTEMKFYLQENEPDQPEVHVLAEFINVTTDSSQNREEKVKNVLRMILKKEKDSWRVTSVEELNMKVL</sequence>
<evidence type="ECO:0000256" key="1">
    <source>
        <dbReference type="SAM" id="Phobius"/>
    </source>
</evidence>
<gene>
    <name evidence="2" type="ORF">BAGA_22395</name>
</gene>
<feature type="transmembrane region" description="Helical" evidence="1">
    <location>
        <begin position="7"/>
        <end position="26"/>
    </location>
</feature>
<dbReference type="OrthoDB" id="2884943at2"/>
<accession>A0A073K662</accession>